<proteinExistence type="predicted"/>
<protein>
    <submittedName>
        <fullName evidence="1">Uncharacterized protein</fullName>
    </submittedName>
</protein>
<dbReference type="PATRIC" id="fig|162209.4.peg.2096"/>
<dbReference type="STRING" id="162209.IJ22_19800"/>
<dbReference type="RefSeq" id="WP_062408644.1">
    <property type="nucleotide sequence ID" value="NZ_BJCS01000001.1"/>
</dbReference>
<organism evidence="1 2">
    <name type="scientific">Paenibacillus naphthalenovorans</name>
    <dbReference type="NCBI Taxonomy" id="162209"/>
    <lineage>
        <taxon>Bacteria</taxon>
        <taxon>Bacillati</taxon>
        <taxon>Bacillota</taxon>
        <taxon>Bacilli</taxon>
        <taxon>Bacillales</taxon>
        <taxon>Paenibacillaceae</taxon>
        <taxon>Paenibacillus</taxon>
    </lineage>
</organism>
<dbReference type="KEGG" id="pnp:IJ22_19800"/>
<dbReference type="Pfam" id="PF14340">
    <property type="entry name" value="DUF4395"/>
    <property type="match status" value="1"/>
</dbReference>
<evidence type="ECO:0000313" key="1">
    <source>
        <dbReference type="EMBL" id="ALS22354.1"/>
    </source>
</evidence>
<evidence type="ECO:0000313" key="2">
    <source>
        <dbReference type="Proteomes" id="UP000061660"/>
    </source>
</evidence>
<gene>
    <name evidence="1" type="ORF">IJ22_19800</name>
</gene>
<name>A0A0U2KZ94_9BACL</name>
<dbReference type="AlphaFoldDB" id="A0A0U2KZ94"/>
<accession>A0A0U2KZ94</accession>
<dbReference type="InterPro" id="IPR016942">
    <property type="entry name" value="UCP030042"/>
</dbReference>
<dbReference type="PIRSF" id="PIRSF030042">
    <property type="entry name" value="UCP030042"/>
    <property type="match status" value="1"/>
</dbReference>
<dbReference type="EMBL" id="CP013652">
    <property type="protein sequence ID" value="ALS22354.1"/>
    <property type="molecule type" value="Genomic_DNA"/>
</dbReference>
<sequence>MKEIPIPYVRANQTGIVLLVVLAIIFQQPFLIAALWAIQVIGLWQGVRANLIVQLAAPLLHGRIAGAQTEAAELQRFNNSIAVILLTLSVVSFWLMPGSWVGYLFAGMVAAAAFVAICGFCVGCFLYFQFKQLRNR</sequence>
<dbReference type="InterPro" id="IPR025508">
    <property type="entry name" value="DUF4395"/>
</dbReference>
<reference evidence="1 2" key="2">
    <citation type="journal article" date="2016" name="Genome Announc.">
        <title>Complete Genome Sequences of Two Interactive Moderate Thermophiles, Paenibacillus napthalenovorans 32O-Y and Paenibacillus sp. 32O-W.</title>
        <authorList>
            <person name="Butler R.R.III."/>
            <person name="Wang J."/>
            <person name="Stark B.C."/>
            <person name="Pombert J.F."/>
        </authorList>
    </citation>
    <scope>NUCLEOTIDE SEQUENCE [LARGE SCALE GENOMIC DNA]</scope>
    <source>
        <strain evidence="1 2">32O-Y</strain>
    </source>
</reference>
<dbReference type="OrthoDB" id="2376580at2"/>
<reference evidence="2" key="1">
    <citation type="submission" date="2015-12" db="EMBL/GenBank/DDBJ databases">
        <title>Complete genome sequences of two moderately thermophilic Paenibacillus species.</title>
        <authorList>
            <person name="Butler R.III."/>
            <person name="Wang J."/>
            <person name="Stark B.C."/>
            <person name="Pombert J.-F."/>
        </authorList>
    </citation>
    <scope>NUCLEOTIDE SEQUENCE [LARGE SCALE GENOMIC DNA]</scope>
    <source>
        <strain evidence="2">32O-Y</strain>
    </source>
</reference>
<keyword evidence="2" id="KW-1185">Reference proteome</keyword>
<dbReference type="Proteomes" id="UP000061660">
    <property type="component" value="Chromosome"/>
</dbReference>